<keyword evidence="1" id="KW-0732">Signal</keyword>
<evidence type="ECO:0000256" key="1">
    <source>
        <dbReference type="SAM" id="SignalP"/>
    </source>
</evidence>
<dbReference type="Pfam" id="PF12697">
    <property type="entry name" value="Abhydrolase_6"/>
    <property type="match status" value="1"/>
</dbReference>
<dbReference type="RefSeq" id="WP_194034068.1">
    <property type="nucleotide sequence ID" value="NZ_CP063657.1"/>
</dbReference>
<dbReference type="Gene3D" id="3.10.450.590">
    <property type="match status" value="1"/>
</dbReference>
<dbReference type="Gene3D" id="3.40.50.1820">
    <property type="entry name" value="alpha/beta hydrolase"/>
    <property type="match status" value="1"/>
</dbReference>
<organism evidence="4 5">
    <name type="scientific">Novilysobacter avium</name>
    <dbReference type="NCBI Taxonomy" id="2781023"/>
    <lineage>
        <taxon>Bacteria</taxon>
        <taxon>Pseudomonadati</taxon>
        <taxon>Pseudomonadota</taxon>
        <taxon>Gammaproteobacteria</taxon>
        <taxon>Lysobacterales</taxon>
        <taxon>Lysobacteraceae</taxon>
        <taxon>Novilysobacter</taxon>
    </lineage>
</organism>
<proteinExistence type="predicted"/>
<feature type="signal peptide" evidence="1">
    <location>
        <begin position="1"/>
        <end position="22"/>
    </location>
</feature>
<dbReference type="SUPFAM" id="SSF53474">
    <property type="entry name" value="alpha/beta-Hydrolases"/>
    <property type="match status" value="1"/>
</dbReference>
<feature type="domain" description="DUF3887" evidence="3">
    <location>
        <begin position="50"/>
        <end position="136"/>
    </location>
</feature>
<dbReference type="InterPro" id="IPR029058">
    <property type="entry name" value="AB_hydrolase_fold"/>
</dbReference>
<feature type="domain" description="AB hydrolase-1" evidence="2">
    <location>
        <begin position="188"/>
        <end position="423"/>
    </location>
</feature>
<feature type="chain" id="PRO_5047354220" evidence="1">
    <location>
        <begin position="23"/>
        <end position="462"/>
    </location>
</feature>
<evidence type="ECO:0000259" key="2">
    <source>
        <dbReference type="Pfam" id="PF12697"/>
    </source>
</evidence>
<dbReference type="PANTHER" id="PTHR43265">
    <property type="entry name" value="ESTERASE ESTD"/>
    <property type="match status" value="1"/>
</dbReference>
<name>A0A7S6ZTZ8_9GAMM</name>
<reference evidence="4 5" key="1">
    <citation type="submission" date="2020-10" db="EMBL/GenBank/DDBJ databases">
        <title>complete genome sequencing of Lysobacter sp. H23M41.</title>
        <authorList>
            <person name="Bae J.-W."/>
            <person name="Lee S.-Y."/>
        </authorList>
    </citation>
    <scope>NUCLEOTIDE SEQUENCE [LARGE SCALE GENOMIC DNA]</scope>
    <source>
        <strain evidence="4 5">H23M41</strain>
    </source>
</reference>
<dbReference type="InterPro" id="IPR053145">
    <property type="entry name" value="AB_hydrolase_Est10"/>
</dbReference>
<evidence type="ECO:0000313" key="4">
    <source>
        <dbReference type="EMBL" id="QOW21498.1"/>
    </source>
</evidence>
<evidence type="ECO:0000259" key="3">
    <source>
        <dbReference type="Pfam" id="PF13026"/>
    </source>
</evidence>
<keyword evidence="4" id="KW-0378">Hydrolase</keyword>
<evidence type="ECO:0000313" key="5">
    <source>
        <dbReference type="Proteomes" id="UP000593932"/>
    </source>
</evidence>
<dbReference type="Proteomes" id="UP000593932">
    <property type="component" value="Chromosome"/>
</dbReference>
<dbReference type="InterPro" id="IPR000073">
    <property type="entry name" value="AB_hydrolase_1"/>
</dbReference>
<dbReference type="Pfam" id="PF13026">
    <property type="entry name" value="DUF3887"/>
    <property type="match status" value="1"/>
</dbReference>
<keyword evidence="5" id="KW-1185">Reference proteome</keyword>
<sequence length="462" mass="48003">MHLRSLCAVLAVLVFAAVPAAAASDPPSANATPAAAAPAAGGPVAIATGLLDQLDAGDFAGAEARFDAQMAAAVPAAKLKELWASLPGQVGASKGRGEAKVSDADGFKMVAIPLHYEKAELLARVAINGKGEITGFLVQPAPAPQAAAPAADAAFIEQPFQVGTGGRSLPGTLALPKGTPAGNGWPAVVLVHGSGPHDRDETIGPNRPFLDIARALAAQGIAVLRYDKRTMARPQDFAAGDYTVDDETTNDAVLAVAALRGTPGIDASRIYVLGHSQGAMLAPRIAREVAQSGAPVAGLVMLAAPARPLLDILPEQNRYLLQADGDILPAEQEFLDDLDAKIARVRSGEAMPDKDTPLGLPAAYWRDFDRIDPVADALAVDVPMLLLQGGRDFQVIDTDWQMWKRALAGDSNATLKHYPALNHLGITGSGPGSMAEYQQSGHVDAALIADIASWINQQRAPK</sequence>
<dbReference type="PANTHER" id="PTHR43265:SF1">
    <property type="entry name" value="ESTERASE ESTD"/>
    <property type="match status" value="1"/>
</dbReference>
<protein>
    <submittedName>
        <fullName evidence="4">Alpha/beta fold hydrolase</fullName>
    </submittedName>
</protein>
<dbReference type="InterPro" id="IPR024981">
    <property type="entry name" value="DUF3887"/>
</dbReference>
<dbReference type="GO" id="GO:0016787">
    <property type="term" value="F:hydrolase activity"/>
    <property type="evidence" value="ECO:0007669"/>
    <property type="project" value="UniProtKB-KW"/>
</dbReference>
<dbReference type="EMBL" id="CP063657">
    <property type="protein sequence ID" value="QOW21498.1"/>
    <property type="molecule type" value="Genomic_DNA"/>
</dbReference>
<gene>
    <name evidence="4" type="ORF">INQ42_09600</name>
</gene>
<accession>A0A7S6ZTZ8</accession>